<feature type="transmembrane region" description="Helical" evidence="1">
    <location>
        <begin position="201"/>
        <end position="219"/>
    </location>
</feature>
<reference evidence="2" key="1">
    <citation type="submission" date="2018-06" db="EMBL/GenBank/DDBJ databases">
        <authorList>
            <person name="Zhirakovskaya E."/>
        </authorList>
    </citation>
    <scope>NUCLEOTIDE SEQUENCE</scope>
</reference>
<evidence type="ECO:0000313" key="2">
    <source>
        <dbReference type="EMBL" id="VAV97007.1"/>
    </source>
</evidence>
<dbReference type="EMBL" id="UOEI01000196">
    <property type="protein sequence ID" value="VAV97007.1"/>
    <property type="molecule type" value="Genomic_DNA"/>
</dbReference>
<proteinExistence type="predicted"/>
<sequence>MLDVQLAGVVHTVGVPSRETLEAFASDEFLTGFAYGIGALALGLVVAYLWRRRYDTPAPIVGLLLTAGVLGGLQATRGLPRDLWIGVALLAVAGALYPWARRVPFLAVVVAVPGAWWVTQGVELPGAMWVPWLLFAWIVLGAPLVTSFDRHFRDRGYGPVLVTVSIAGMFVTLPDTEEILVVFGVAVALVFLAWPKVLGSLGAVGIYPLLGALAWVIAFDGRGRESAIVGAVAALGFLV</sequence>
<feature type="transmembrane region" description="Helical" evidence="1">
    <location>
        <begin position="29"/>
        <end position="50"/>
    </location>
</feature>
<feature type="transmembrane region" description="Helical" evidence="1">
    <location>
        <begin position="57"/>
        <end position="77"/>
    </location>
</feature>
<protein>
    <submittedName>
        <fullName evidence="2">Uncharacterized protein</fullName>
    </submittedName>
</protein>
<accession>A0A3B0RXC0</accession>
<feature type="transmembrane region" description="Helical" evidence="1">
    <location>
        <begin position="105"/>
        <end position="122"/>
    </location>
</feature>
<keyword evidence="1" id="KW-1133">Transmembrane helix</keyword>
<name>A0A3B0RXC0_9ZZZZ</name>
<dbReference type="AlphaFoldDB" id="A0A3B0RXC0"/>
<evidence type="ECO:0000256" key="1">
    <source>
        <dbReference type="SAM" id="Phobius"/>
    </source>
</evidence>
<feature type="transmembrane region" description="Helical" evidence="1">
    <location>
        <begin position="128"/>
        <end position="145"/>
    </location>
</feature>
<feature type="transmembrane region" description="Helical" evidence="1">
    <location>
        <begin position="157"/>
        <end position="173"/>
    </location>
</feature>
<feature type="transmembrane region" description="Helical" evidence="1">
    <location>
        <begin position="83"/>
        <end position="100"/>
    </location>
</feature>
<keyword evidence="1" id="KW-0472">Membrane</keyword>
<keyword evidence="1" id="KW-0812">Transmembrane</keyword>
<feature type="non-terminal residue" evidence="2">
    <location>
        <position position="239"/>
    </location>
</feature>
<gene>
    <name evidence="2" type="ORF">MNBD_ACTINO01-2029</name>
</gene>
<organism evidence="2">
    <name type="scientific">hydrothermal vent metagenome</name>
    <dbReference type="NCBI Taxonomy" id="652676"/>
    <lineage>
        <taxon>unclassified sequences</taxon>
        <taxon>metagenomes</taxon>
        <taxon>ecological metagenomes</taxon>
    </lineage>
</organism>